<dbReference type="PANTHER" id="PTHR30336:SF4">
    <property type="entry name" value="ENVELOPE BIOGENESIS FACTOR ELYC"/>
    <property type="match status" value="1"/>
</dbReference>
<evidence type="ECO:0000256" key="1">
    <source>
        <dbReference type="SAM" id="Phobius"/>
    </source>
</evidence>
<dbReference type="CDD" id="cd06259">
    <property type="entry name" value="YdcF-like"/>
    <property type="match status" value="1"/>
</dbReference>
<evidence type="ECO:0000313" key="3">
    <source>
        <dbReference type="EMBL" id="UWZ85944.1"/>
    </source>
</evidence>
<dbReference type="PANTHER" id="PTHR30336">
    <property type="entry name" value="INNER MEMBRANE PROTEIN, PROBABLE PERMEASE"/>
    <property type="match status" value="1"/>
</dbReference>
<dbReference type="InterPro" id="IPR014729">
    <property type="entry name" value="Rossmann-like_a/b/a_fold"/>
</dbReference>
<dbReference type="GO" id="GO:0000270">
    <property type="term" value="P:peptidoglycan metabolic process"/>
    <property type="evidence" value="ECO:0007669"/>
    <property type="project" value="TreeGrafter"/>
</dbReference>
<gene>
    <name evidence="3" type="ORF">MOP44_08360</name>
</gene>
<dbReference type="Gene3D" id="3.40.50.620">
    <property type="entry name" value="HUPs"/>
    <property type="match status" value="1"/>
</dbReference>
<feature type="transmembrane region" description="Helical" evidence="1">
    <location>
        <begin position="20"/>
        <end position="42"/>
    </location>
</feature>
<dbReference type="RefSeq" id="WP_260795578.1">
    <property type="nucleotide sequence ID" value="NZ_CP093313.1"/>
</dbReference>
<dbReference type="Pfam" id="PF02698">
    <property type="entry name" value="DUF218"/>
    <property type="match status" value="1"/>
</dbReference>
<reference evidence="3" key="1">
    <citation type="submission" date="2021-04" db="EMBL/GenBank/DDBJ databases">
        <title>Phylogenetic analysis of Acidobacteriaceae.</title>
        <authorList>
            <person name="Qiu L."/>
            <person name="Zhang Q."/>
        </authorList>
    </citation>
    <scope>NUCLEOTIDE SEQUENCE</scope>
    <source>
        <strain evidence="3">DSM 25168</strain>
    </source>
</reference>
<dbReference type="EMBL" id="CP093313">
    <property type="protein sequence ID" value="UWZ85944.1"/>
    <property type="molecule type" value="Genomic_DNA"/>
</dbReference>
<dbReference type="Proteomes" id="UP001059380">
    <property type="component" value="Chromosome"/>
</dbReference>
<dbReference type="AlphaFoldDB" id="A0A9J7BTH0"/>
<keyword evidence="1" id="KW-0812">Transmembrane</keyword>
<evidence type="ECO:0000259" key="2">
    <source>
        <dbReference type="Pfam" id="PF02698"/>
    </source>
</evidence>
<dbReference type="GO" id="GO:0005886">
    <property type="term" value="C:plasma membrane"/>
    <property type="evidence" value="ECO:0007669"/>
    <property type="project" value="TreeGrafter"/>
</dbReference>
<name>A0A9J7BTH0_9BACT</name>
<keyword evidence="4" id="KW-1185">Reference proteome</keyword>
<dbReference type="GO" id="GO:0043164">
    <property type="term" value="P:Gram-negative-bacterium-type cell wall biogenesis"/>
    <property type="evidence" value="ECO:0007669"/>
    <property type="project" value="TreeGrafter"/>
</dbReference>
<feature type="domain" description="DUF218" evidence="2">
    <location>
        <begin position="53"/>
        <end position="191"/>
    </location>
</feature>
<dbReference type="KEGG" id="orp:MOP44_08360"/>
<organism evidence="3 4">
    <name type="scientific">Occallatibacter riparius</name>
    <dbReference type="NCBI Taxonomy" id="1002689"/>
    <lineage>
        <taxon>Bacteria</taxon>
        <taxon>Pseudomonadati</taxon>
        <taxon>Acidobacteriota</taxon>
        <taxon>Terriglobia</taxon>
        <taxon>Terriglobales</taxon>
        <taxon>Acidobacteriaceae</taxon>
        <taxon>Occallatibacter</taxon>
    </lineage>
</organism>
<accession>A0A9J7BTH0</accession>
<protein>
    <submittedName>
        <fullName evidence="3">YdcF family protein</fullName>
    </submittedName>
</protein>
<keyword evidence="1" id="KW-1133">Transmembrane helix</keyword>
<evidence type="ECO:0000313" key="4">
    <source>
        <dbReference type="Proteomes" id="UP001059380"/>
    </source>
</evidence>
<dbReference type="InterPro" id="IPR051599">
    <property type="entry name" value="Cell_Envelope_Assoc"/>
</dbReference>
<sequence length="214" mass="22863">MPRHSAASRTKTRLSARTRLILAGAGVGSVLLLWAILARVFAPAGNTNAGRVDAIIVLGAKIDSDGTPSPALLSRVTEGVREYERGVAPRIIVTGGKTSAYTEADVMARLARAQGVPDSAIVKEPQAENTIQNACYSARIMKQHGWKSAEVVTSPSHLPRAGIVFSHTPLEWRGHVAPSLDSPAEGPSWIASASEVLHTGYYLLYSRWADRCSP</sequence>
<proteinExistence type="predicted"/>
<keyword evidence="1" id="KW-0472">Membrane</keyword>
<dbReference type="InterPro" id="IPR003848">
    <property type="entry name" value="DUF218"/>
</dbReference>